<comment type="caution">
    <text evidence="1">The sequence shown here is derived from an EMBL/GenBank/DDBJ whole genome shotgun (WGS) entry which is preliminary data.</text>
</comment>
<proteinExistence type="predicted"/>
<keyword evidence="2" id="KW-1185">Reference proteome</keyword>
<evidence type="ECO:0000313" key="1">
    <source>
        <dbReference type="EMBL" id="MDP9849800.1"/>
    </source>
</evidence>
<accession>A0ABT9QTR7</accession>
<evidence type="ECO:0000313" key="2">
    <source>
        <dbReference type="Proteomes" id="UP001225356"/>
    </source>
</evidence>
<gene>
    <name evidence="1" type="ORF">J2853_009011</name>
</gene>
<dbReference type="Proteomes" id="UP001225356">
    <property type="component" value="Unassembled WGS sequence"/>
</dbReference>
<dbReference type="RefSeq" id="WP_307567836.1">
    <property type="nucleotide sequence ID" value="NZ_JAUSQU010000001.1"/>
</dbReference>
<organism evidence="1 2">
    <name type="scientific">Streptosporangium lutulentum</name>
    <dbReference type="NCBI Taxonomy" id="1461250"/>
    <lineage>
        <taxon>Bacteria</taxon>
        <taxon>Bacillati</taxon>
        <taxon>Actinomycetota</taxon>
        <taxon>Actinomycetes</taxon>
        <taxon>Streptosporangiales</taxon>
        <taxon>Streptosporangiaceae</taxon>
        <taxon>Streptosporangium</taxon>
    </lineage>
</organism>
<dbReference type="EMBL" id="JAUSQU010000001">
    <property type="protein sequence ID" value="MDP9849800.1"/>
    <property type="molecule type" value="Genomic_DNA"/>
</dbReference>
<reference evidence="1 2" key="1">
    <citation type="submission" date="2023-07" db="EMBL/GenBank/DDBJ databases">
        <title>Sequencing the genomes of 1000 actinobacteria strains.</title>
        <authorList>
            <person name="Klenk H.-P."/>
        </authorList>
    </citation>
    <scope>NUCLEOTIDE SEQUENCE [LARGE SCALE GENOMIC DNA]</scope>
    <source>
        <strain evidence="1 2">DSM 46740</strain>
    </source>
</reference>
<sequence>MASRMELTRQILFMATRLLAEHPDGLPVSELWPLIKGRMPDLDEQWNSGGASSNRPELALQWKSADPGQRITARELAELLDLPGALNLSEAELAANDDHADVDEHEARFFQQLGDARGPQAAGAVSRLLDWWRDRGGEVQFGRSAGASCAPFVRHGGETLTMVRFYSRTVEVPFGTLKKRVPFSDPILRDELRRRFNDAPGVELPAAKLELYPSFEIDLMADEAVWDVVVACLDWFTAQTETDGGPSTT</sequence>
<protein>
    <submittedName>
        <fullName evidence="1">Uncharacterized protein</fullName>
    </submittedName>
</protein>
<name>A0ABT9QTR7_9ACTN</name>